<evidence type="ECO:0000256" key="4">
    <source>
        <dbReference type="ARBA" id="ARBA00008599"/>
    </source>
</evidence>
<keyword evidence="9" id="KW-1133">Transmembrane helix</keyword>
<dbReference type="Proteomes" id="UP000299102">
    <property type="component" value="Unassembled WGS sequence"/>
</dbReference>
<dbReference type="GO" id="GO:0005789">
    <property type="term" value="C:endoplasmic reticulum membrane"/>
    <property type="evidence" value="ECO:0007669"/>
    <property type="project" value="UniProtKB-SubCell"/>
</dbReference>
<gene>
    <name evidence="12" type="primary">Jph1</name>
    <name evidence="12" type="ORF">EVAR_48718_1</name>
</gene>
<dbReference type="PANTHER" id="PTHR23085:SF16">
    <property type="entry name" value="GH28348P"/>
    <property type="match status" value="1"/>
</dbReference>
<sequence>MKQASFGYKGPRSLCRAVCKSKQEDYVQQLTSRDWDETTKVRCVRRRRGATWCGAGRYSAGGRRGAGGPIAPGSRRRVVPAQDGSGVHSAARHGATCPADVYLYRELGGGRVREALPSAGPRSRVMQPGEPADAAHAAGGNPPQRGLSGGRFDFDDGGTYCGGWEDGKAHGHGVCTGPKGQGAYAGSWHYGFEVSGVYTWPR</sequence>
<evidence type="ECO:0000256" key="5">
    <source>
        <dbReference type="ARBA" id="ARBA00022475"/>
    </source>
</evidence>
<keyword evidence="6" id="KW-0812">Transmembrane</keyword>
<evidence type="ECO:0000256" key="2">
    <source>
        <dbReference type="ARBA" id="ARBA00004184"/>
    </source>
</evidence>
<dbReference type="GO" id="GO:0030314">
    <property type="term" value="C:junctional membrane complex"/>
    <property type="evidence" value="ECO:0007669"/>
    <property type="project" value="InterPro"/>
</dbReference>
<dbReference type="InterPro" id="IPR017191">
    <property type="entry name" value="Junctophilin"/>
</dbReference>
<dbReference type="PANTHER" id="PTHR23085">
    <property type="entry name" value="GH28348P"/>
    <property type="match status" value="1"/>
</dbReference>
<evidence type="ECO:0000256" key="9">
    <source>
        <dbReference type="ARBA" id="ARBA00022989"/>
    </source>
</evidence>
<proteinExistence type="inferred from homology"/>
<accession>A0A4C1XCI1</accession>
<dbReference type="SUPFAM" id="SSF82185">
    <property type="entry name" value="Histone H3 K4-specific methyltransferase SET7/9 N-terminal domain"/>
    <property type="match status" value="1"/>
</dbReference>
<dbReference type="InterPro" id="IPR003409">
    <property type="entry name" value="MORN"/>
</dbReference>
<evidence type="ECO:0000256" key="1">
    <source>
        <dbReference type="ARBA" id="ARBA00004163"/>
    </source>
</evidence>
<keyword evidence="13" id="KW-1185">Reference proteome</keyword>
<evidence type="ECO:0000256" key="11">
    <source>
        <dbReference type="SAM" id="MobiDB-lite"/>
    </source>
</evidence>
<evidence type="ECO:0000256" key="6">
    <source>
        <dbReference type="ARBA" id="ARBA00022692"/>
    </source>
</evidence>
<dbReference type="STRING" id="151549.A0A4C1XCI1"/>
<dbReference type="Pfam" id="PF02493">
    <property type="entry name" value="MORN"/>
    <property type="match status" value="2"/>
</dbReference>
<evidence type="ECO:0000256" key="3">
    <source>
        <dbReference type="ARBA" id="ARBA00004236"/>
    </source>
</evidence>
<dbReference type="FunFam" id="2.20.110.10:FF:000025">
    <property type="entry name" value="MORN repeat, putative"/>
    <property type="match status" value="1"/>
</dbReference>
<keyword evidence="7" id="KW-0677">Repeat</keyword>
<evidence type="ECO:0000256" key="10">
    <source>
        <dbReference type="ARBA" id="ARBA00023136"/>
    </source>
</evidence>
<reference evidence="12 13" key="1">
    <citation type="journal article" date="2019" name="Commun. Biol.">
        <title>The bagworm genome reveals a unique fibroin gene that provides high tensile strength.</title>
        <authorList>
            <person name="Kono N."/>
            <person name="Nakamura H."/>
            <person name="Ohtoshi R."/>
            <person name="Tomita M."/>
            <person name="Numata K."/>
            <person name="Arakawa K."/>
        </authorList>
    </citation>
    <scope>NUCLEOTIDE SEQUENCE [LARGE SCALE GENOMIC DNA]</scope>
</reference>
<feature type="region of interest" description="Disordered" evidence="11">
    <location>
        <begin position="115"/>
        <end position="151"/>
    </location>
</feature>
<organism evidence="12 13">
    <name type="scientific">Eumeta variegata</name>
    <name type="common">Bagworm moth</name>
    <name type="synonym">Eumeta japonica</name>
    <dbReference type="NCBI Taxonomy" id="151549"/>
    <lineage>
        <taxon>Eukaryota</taxon>
        <taxon>Metazoa</taxon>
        <taxon>Ecdysozoa</taxon>
        <taxon>Arthropoda</taxon>
        <taxon>Hexapoda</taxon>
        <taxon>Insecta</taxon>
        <taxon>Pterygota</taxon>
        <taxon>Neoptera</taxon>
        <taxon>Endopterygota</taxon>
        <taxon>Lepidoptera</taxon>
        <taxon>Glossata</taxon>
        <taxon>Ditrysia</taxon>
        <taxon>Tineoidea</taxon>
        <taxon>Psychidae</taxon>
        <taxon>Oiketicinae</taxon>
        <taxon>Eumeta</taxon>
    </lineage>
</organism>
<evidence type="ECO:0000313" key="13">
    <source>
        <dbReference type="Proteomes" id="UP000299102"/>
    </source>
</evidence>
<keyword evidence="5" id="KW-1003">Cell membrane</keyword>
<evidence type="ECO:0000313" key="12">
    <source>
        <dbReference type="EMBL" id="GBP60913.1"/>
    </source>
</evidence>
<comment type="similarity">
    <text evidence="4">Belongs to the junctophilin family.</text>
</comment>
<evidence type="ECO:0000256" key="7">
    <source>
        <dbReference type="ARBA" id="ARBA00022737"/>
    </source>
</evidence>
<dbReference type="GO" id="GO:0005886">
    <property type="term" value="C:plasma membrane"/>
    <property type="evidence" value="ECO:0007669"/>
    <property type="project" value="UniProtKB-SubCell"/>
</dbReference>
<evidence type="ECO:0000256" key="8">
    <source>
        <dbReference type="ARBA" id="ARBA00022824"/>
    </source>
</evidence>
<comment type="subcellular location">
    <subcellularLocation>
        <location evidence="3">Cell membrane</location>
    </subcellularLocation>
    <subcellularLocation>
        <location evidence="2">Endomembrane system</location>
        <topology evidence="2">Peripheral membrane protein</topology>
    </subcellularLocation>
    <subcellularLocation>
        <location evidence="1">Endoplasmic reticulum membrane</location>
        <topology evidence="1">Single-pass type IV membrane protein</topology>
    </subcellularLocation>
</comment>
<name>A0A4C1XCI1_EUMVA</name>
<keyword evidence="8" id="KW-0256">Endoplasmic reticulum</keyword>
<dbReference type="AlphaFoldDB" id="A0A4C1XCI1"/>
<dbReference type="OrthoDB" id="284854at2759"/>
<comment type="caution">
    <text evidence="12">The sequence shown here is derived from an EMBL/GenBank/DDBJ whole genome shotgun (WGS) entry which is preliminary data.</text>
</comment>
<feature type="region of interest" description="Disordered" evidence="11">
    <location>
        <begin position="64"/>
        <end position="92"/>
    </location>
</feature>
<dbReference type="EMBL" id="BGZK01000799">
    <property type="protein sequence ID" value="GBP60913.1"/>
    <property type="molecule type" value="Genomic_DNA"/>
</dbReference>
<protein>
    <submittedName>
        <fullName evidence="12">Junctophilin-1</fullName>
    </submittedName>
</protein>
<dbReference type="Gene3D" id="2.20.110.10">
    <property type="entry name" value="Histone H3 K4-specific methyltransferase SET7/9 N-terminal domain"/>
    <property type="match status" value="1"/>
</dbReference>
<keyword evidence="10" id="KW-0472">Membrane</keyword>